<dbReference type="InterPro" id="IPR009351">
    <property type="entry name" value="AlkZ-like"/>
</dbReference>
<dbReference type="AlphaFoldDB" id="A0AAP2RBA2"/>
<dbReference type="Pfam" id="PF06224">
    <property type="entry name" value="AlkZ-like"/>
    <property type="match status" value="1"/>
</dbReference>
<keyword evidence="2" id="KW-1185">Reference proteome</keyword>
<proteinExistence type="predicted"/>
<evidence type="ECO:0008006" key="3">
    <source>
        <dbReference type="Google" id="ProtNLM"/>
    </source>
</evidence>
<protein>
    <recommendedName>
        <fullName evidence="3">Winged helix DNA-binding domain-containing protein</fullName>
    </recommendedName>
</protein>
<sequence length="371" mass="42289">MVIVMNPEQVRRLRLHAQHLDKKSPLKDAELIIRSMVGVNAQFYPAMMLSLCARIKGLEQSDIEAAIKQKGLVRTWTMRGTIHLHDPSDSDWLIQLLSPVFIKKGIIRRRELGLDEEKVARCLNEIHEILKGVGPITRVELIDRLIERGLNIDRKSQAPYHLIVRAALEGLLYVGPESGEGEQTYYYNDGENKQQSLTGDDALAELAIRYLKGYGPATQNDFASWSGLTRTDANKGWSLLFNRGLIKEIKIDNHLLWAEKQINTFEEGENVEPVVNLLPAFDSFVLGYADREYLVPEKYRKEVYHGGQTVPVVLVDGLAAGTWKYERHGKRLNIRVSLFKPIDKTIRELIEEEANDIGRFWGQQASLSYQI</sequence>
<dbReference type="Proteomes" id="UP001320159">
    <property type="component" value="Unassembled WGS sequence"/>
</dbReference>
<gene>
    <name evidence="1" type="ORF">CUJ83_04965</name>
</gene>
<evidence type="ECO:0000313" key="1">
    <source>
        <dbReference type="EMBL" id="MCD1294349.1"/>
    </source>
</evidence>
<comment type="caution">
    <text evidence="1">The sequence shown here is derived from an EMBL/GenBank/DDBJ whole genome shotgun (WGS) entry which is preliminary data.</text>
</comment>
<dbReference type="EMBL" id="PGCK01000003">
    <property type="protein sequence ID" value="MCD1294349.1"/>
    <property type="molecule type" value="Genomic_DNA"/>
</dbReference>
<dbReference type="PANTHER" id="PTHR38479:SF2">
    <property type="entry name" value="WINGED HELIX DNA-BINDING DOMAIN-CONTAINING PROTEIN"/>
    <property type="match status" value="1"/>
</dbReference>
<evidence type="ECO:0000313" key="2">
    <source>
        <dbReference type="Proteomes" id="UP001320159"/>
    </source>
</evidence>
<dbReference type="PANTHER" id="PTHR38479">
    <property type="entry name" value="LMO0824 PROTEIN"/>
    <property type="match status" value="1"/>
</dbReference>
<reference evidence="1 2" key="1">
    <citation type="submission" date="2017-11" db="EMBL/GenBank/DDBJ databases">
        <title>Isolation and Characterization of Family Methanocellaceae Species from Potential Methane Hydrate Area Offshore Southwestern Taiwan.</title>
        <authorList>
            <person name="Zhang W.-L."/>
            <person name="Chen W.-C."/>
            <person name="Lai M.-C."/>
            <person name="Chen S.-C."/>
        </authorList>
    </citation>
    <scope>NUCLEOTIDE SEQUENCE [LARGE SCALE GENOMIC DNA]</scope>
    <source>
        <strain evidence="1 2">CWC-04</strain>
    </source>
</reference>
<organism evidence="1 2">
    <name type="scientific">Methanooceanicella nereidis</name>
    <dbReference type="NCBI Taxonomy" id="2052831"/>
    <lineage>
        <taxon>Archaea</taxon>
        <taxon>Methanobacteriati</taxon>
        <taxon>Methanobacteriota</taxon>
        <taxon>Stenosarchaea group</taxon>
        <taxon>Methanomicrobia</taxon>
        <taxon>Methanocellales</taxon>
        <taxon>Methanocellaceae</taxon>
        <taxon>Methanooceanicella</taxon>
    </lineage>
</organism>
<accession>A0AAP2RBA2</accession>
<name>A0AAP2RBA2_9EURY</name>